<dbReference type="InterPro" id="IPR038375">
    <property type="entry name" value="NDUFAF7_sf"/>
</dbReference>
<dbReference type="GO" id="GO:0032259">
    <property type="term" value="P:methylation"/>
    <property type="evidence" value="ECO:0007669"/>
    <property type="project" value="UniProtKB-KW"/>
</dbReference>
<keyword evidence="1 3" id="KW-0489">Methyltransferase</keyword>
<keyword evidence="2 3" id="KW-0808">Transferase</keyword>
<dbReference type="SUPFAM" id="SSF53335">
    <property type="entry name" value="S-adenosyl-L-methionine-dependent methyltransferases"/>
    <property type="match status" value="1"/>
</dbReference>
<proteinExistence type="predicted"/>
<protein>
    <submittedName>
        <fullName evidence="3">Class I SAM-dependent methyltransferase</fullName>
    </submittedName>
</protein>
<accession>A0A6M7WR27</accession>
<dbReference type="RefSeq" id="WP_027030635.1">
    <property type="nucleotide sequence ID" value="NZ_CP033367.1"/>
</dbReference>
<reference evidence="3 4" key="1">
    <citation type="submission" date="2018-10" db="EMBL/GenBank/DDBJ databases">
        <authorList>
            <person name="Perry B.J."/>
            <person name="Sullivan J.T."/>
            <person name="Murphy R.J.T."/>
            <person name="Ramsay J.P."/>
            <person name="Ronson C.W."/>
        </authorList>
    </citation>
    <scope>NUCLEOTIDE SEQUENCE [LARGE SCALE GENOMIC DNA]</scope>
    <source>
        <strain evidence="3 4">R88b</strain>
    </source>
</reference>
<evidence type="ECO:0000256" key="1">
    <source>
        <dbReference type="ARBA" id="ARBA00022603"/>
    </source>
</evidence>
<dbReference type="EMBL" id="CP033367">
    <property type="protein sequence ID" value="QKD02278.1"/>
    <property type="molecule type" value="Genomic_DNA"/>
</dbReference>
<dbReference type="InterPro" id="IPR003788">
    <property type="entry name" value="NDUFAF7"/>
</dbReference>
<organism evidence="3 4">
    <name type="scientific">Mesorhizobium loti R88b</name>
    <dbReference type="NCBI Taxonomy" id="935548"/>
    <lineage>
        <taxon>Bacteria</taxon>
        <taxon>Pseudomonadati</taxon>
        <taxon>Pseudomonadota</taxon>
        <taxon>Alphaproteobacteria</taxon>
        <taxon>Hyphomicrobiales</taxon>
        <taxon>Phyllobacteriaceae</taxon>
        <taxon>Mesorhizobium</taxon>
    </lineage>
</organism>
<dbReference type="GO" id="GO:0035243">
    <property type="term" value="F:protein-arginine omega-N symmetric methyltransferase activity"/>
    <property type="evidence" value="ECO:0007669"/>
    <property type="project" value="TreeGrafter"/>
</dbReference>
<dbReference type="PANTHER" id="PTHR12049:SF7">
    <property type="entry name" value="PROTEIN ARGININE METHYLTRANSFERASE NDUFAF7, MITOCHONDRIAL"/>
    <property type="match status" value="1"/>
</dbReference>
<dbReference type="Pfam" id="PF02636">
    <property type="entry name" value="Methyltransf_28"/>
    <property type="match status" value="1"/>
</dbReference>
<sequence>MTRLKTRIVDLIEALGPLPVNEYMALCLFDPADGYYTTREPFGAAGDFITAPEISQMFGELVAVWLYEAWAAIGRPMPVTIAEIGPGRGTLMKDMLRTLSRLDPTLTNGATFALIETSPRLTEIQKQTLGATPLAIGWHQTIETLPQQPLLIVGNELFDAVPIRQYVRAGAGWRERMVGLDDEDALRFFAGAGSVDPTLLPVDAAEAPQGAIVEVAPARTALIAAIAERIARNSGAGLFLDYGHLQPGVGDTLQALRRHNHEDVLANPGEADLTSHVDFASLAAIVRAQGLDAHLSTQGNFLLGMGILERAGRLGADAGQAARDTIADAVERLAGPQAMGELFKVLAVVPRGVTIRPFTTAD</sequence>
<evidence type="ECO:0000313" key="4">
    <source>
        <dbReference type="Proteomes" id="UP000503017"/>
    </source>
</evidence>
<gene>
    <name evidence="3" type="ORF">EB235_12845</name>
</gene>
<dbReference type="AlphaFoldDB" id="A0A6M7WR27"/>
<evidence type="ECO:0000256" key="2">
    <source>
        <dbReference type="ARBA" id="ARBA00022679"/>
    </source>
</evidence>
<name>A0A6M7WR27_RHILI</name>
<dbReference type="PANTHER" id="PTHR12049">
    <property type="entry name" value="PROTEIN ARGININE METHYLTRANSFERASE NDUFAF7, MITOCHONDRIAL"/>
    <property type="match status" value="1"/>
</dbReference>
<dbReference type="Gene3D" id="3.40.50.12710">
    <property type="match status" value="1"/>
</dbReference>
<evidence type="ECO:0000313" key="3">
    <source>
        <dbReference type="EMBL" id="QKD02278.1"/>
    </source>
</evidence>
<dbReference type="Proteomes" id="UP000503017">
    <property type="component" value="Chromosome"/>
</dbReference>
<dbReference type="InterPro" id="IPR029063">
    <property type="entry name" value="SAM-dependent_MTases_sf"/>
</dbReference>